<feature type="compositionally biased region" description="Basic and acidic residues" evidence="1">
    <location>
        <begin position="20"/>
        <end position="33"/>
    </location>
</feature>
<organism evidence="2 3">
    <name type="scientific">Elysia crispata</name>
    <name type="common">lettuce slug</name>
    <dbReference type="NCBI Taxonomy" id="231223"/>
    <lineage>
        <taxon>Eukaryota</taxon>
        <taxon>Metazoa</taxon>
        <taxon>Spiralia</taxon>
        <taxon>Lophotrochozoa</taxon>
        <taxon>Mollusca</taxon>
        <taxon>Gastropoda</taxon>
        <taxon>Heterobranchia</taxon>
        <taxon>Euthyneura</taxon>
        <taxon>Panpulmonata</taxon>
        <taxon>Sacoglossa</taxon>
        <taxon>Placobranchoidea</taxon>
        <taxon>Plakobranchidae</taxon>
        <taxon>Elysia</taxon>
    </lineage>
</organism>
<proteinExistence type="predicted"/>
<gene>
    <name evidence="2" type="ORF">RRG08_037623</name>
</gene>
<comment type="caution">
    <text evidence="2">The sequence shown here is derived from an EMBL/GenBank/DDBJ whole genome shotgun (WGS) entry which is preliminary data.</text>
</comment>
<feature type="region of interest" description="Disordered" evidence="1">
    <location>
        <begin position="1"/>
        <end position="33"/>
    </location>
</feature>
<evidence type="ECO:0000313" key="3">
    <source>
        <dbReference type="Proteomes" id="UP001283361"/>
    </source>
</evidence>
<name>A0AAE1CYG6_9GAST</name>
<sequence length="88" mass="9914">MYLQSYTFCTTKHRSGTDPSVDKDNHSSREVSAEVKSPRFSTVHASPVTMDYSYIFAFIPDYASSALGDTGAGIARLRIFKTVYHWIK</sequence>
<dbReference type="AlphaFoldDB" id="A0AAE1CYG6"/>
<feature type="compositionally biased region" description="Polar residues" evidence="1">
    <location>
        <begin position="1"/>
        <end position="10"/>
    </location>
</feature>
<evidence type="ECO:0000256" key="1">
    <source>
        <dbReference type="SAM" id="MobiDB-lite"/>
    </source>
</evidence>
<reference evidence="2" key="1">
    <citation type="journal article" date="2023" name="G3 (Bethesda)">
        <title>A reference genome for the long-term kleptoplast-retaining sea slug Elysia crispata morphotype clarki.</title>
        <authorList>
            <person name="Eastman K.E."/>
            <person name="Pendleton A.L."/>
            <person name="Shaikh M.A."/>
            <person name="Suttiyut T."/>
            <person name="Ogas R."/>
            <person name="Tomko P."/>
            <person name="Gavelis G."/>
            <person name="Widhalm J.R."/>
            <person name="Wisecaver J.H."/>
        </authorList>
    </citation>
    <scope>NUCLEOTIDE SEQUENCE</scope>
    <source>
        <strain evidence="2">ECLA1</strain>
    </source>
</reference>
<protein>
    <submittedName>
        <fullName evidence="2">Uncharacterized protein</fullName>
    </submittedName>
</protein>
<keyword evidence="3" id="KW-1185">Reference proteome</keyword>
<evidence type="ECO:0000313" key="2">
    <source>
        <dbReference type="EMBL" id="KAK3745007.1"/>
    </source>
</evidence>
<accession>A0AAE1CYG6</accession>
<dbReference type="EMBL" id="JAWDGP010006239">
    <property type="protein sequence ID" value="KAK3745007.1"/>
    <property type="molecule type" value="Genomic_DNA"/>
</dbReference>
<dbReference type="Proteomes" id="UP001283361">
    <property type="component" value="Unassembled WGS sequence"/>
</dbReference>